<dbReference type="Proteomes" id="UP001197378">
    <property type="component" value="Unassembled WGS sequence"/>
</dbReference>
<dbReference type="Pfam" id="PF01425">
    <property type="entry name" value="Amidase"/>
    <property type="match status" value="1"/>
</dbReference>
<evidence type="ECO:0000256" key="1">
    <source>
        <dbReference type="ARBA" id="ARBA00008069"/>
    </source>
</evidence>
<comment type="function">
    <text evidence="10">Allows the formation of correctly charged Gln-tRNA(Gln) through the transamidation of misacylated Glu-tRNA(Gln) in organisms which lack glutaminyl-tRNA synthetase. The reaction takes place in the presence of glutamine and ATP through an activated gamma-phospho-Glu-tRNA(Gln).</text>
</comment>
<keyword evidence="13" id="KW-1185">Reference proteome</keyword>
<dbReference type="GO" id="GO:0005524">
    <property type="term" value="F:ATP binding"/>
    <property type="evidence" value="ECO:0007669"/>
    <property type="project" value="UniProtKB-KW"/>
</dbReference>
<proteinExistence type="inferred from homology"/>
<reference evidence="12" key="1">
    <citation type="journal article" date="2021" name="ISME J.">
        <title>Genomic evolution of the class Acidithiobacillia: deep-branching Proteobacteria living in extreme acidic conditions.</title>
        <authorList>
            <person name="Moya-Beltran A."/>
            <person name="Beard S."/>
            <person name="Rojas-Villalobos C."/>
            <person name="Issotta F."/>
            <person name="Gallardo Y."/>
            <person name="Ulloa R."/>
            <person name="Giaveno A."/>
            <person name="Degli Esposti M."/>
            <person name="Johnson D.B."/>
            <person name="Quatrini R."/>
        </authorList>
    </citation>
    <scope>NUCLEOTIDE SEQUENCE</scope>
    <source>
        <strain evidence="12">VAN18-1</strain>
    </source>
</reference>
<dbReference type="InterPro" id="IPR000120">
    <property type="entry name" value="Amidase"/>
</dbReference>
<name>A0AAE2YRP1_9PROT</name>
<feature type="domain" description="Amidase" evidence="11">
    <location>
        <begin position="27"/>
        <end position="466"/>
    </location>
</feature>
<dbReference type="InterPro" id="IPR036928">
    <property type="entry name" value="AS_sf"/>
</dbReference>
<organism evidence="12 13">
    <name type="scientific">Igneacidithiobacillus copahuensis</name>
    <dbReference type="NCBI Taxonomy" id="2724909"/>
    <lineage>
        <taxon>Bacteria</taxon>
        <taxon>Pseudomonadati</taxon>
        <taxon>Pseudomonadota</taxon>
        <taxon>Acidithiobacillia</taxon>
        <taxon>Acidithiobacillales</taxon>
        <taxon>Acidithiobacillaceae</taxon>
        <taxon>Igneacidithiobacillus</taxon>
    </lineage>
</organism>
<dbReference type="GO" id="GO:0030956">
    <property type="term" value="C:glutamyl-tRNA(Gln) amidotransferase complex"/>
    <property type="evidence" value="ECO:0007669"/>
    <property type="project" value="InterPro"/>
</dbReference>
<feature type="active site" description="Acyl-ester intermediate" evidence="10">
    <location>
        <position position="177"/>
    </location>
</feature>
<dbReference type="HAMAP" id="MF_00120">
    <property type="entry name" value="GatA"/>
    <property type="match status" value="1"/>
</dbReference>
<evidence type="ECO:0000256" key="9">
    <source>
        <dbReference type="ARBA" id="ARBA00047407"/>
    </source>
</evidence>
<evidence type="ECO:0000256" key="10">
    <source>
        <dbReference type="HAMAP-Rule" id="MF_00120"/>
    </source>
</evidence>
<protein>
    <recommendedName>
        <fullName evidence="4 10">Glutamyl-tRNA(Gln) amidotransferase subunit A</fullName>
        <shortName evidence="10">Glu-ADT subunit A</shortName>
        <ecNumber evidence="3 10">6.3.5.7</ecNumber>
    </recommendedName>
</protein>
<evidence type="ECO:0000256" key="2">
    <source>
        <dbReference type="ARBA" id="ARBA00011123"/>
    </source>
</evidence>
<dbReference type="AlphaFoldDB" id="A0AAE2YRP1"/>
<evidence type="ECO:0000256" key="6">
    <source>
        <dbReference type="ARBA" id="ARBA00022741"/>
    </source>
</evidence>
<comment type="caution">
    <text evidence="12">The sequence shown here is derived from an EMBL/GenBank/DDBJ whole genome shotgun (WGS) entry which is preliminary data.</text>
</comment>
<dbReference type="InterPro" id="IPR020556">
    <property type="entry name" value="Amidase_CS"/>
</dbReference>
<keyword evidence="8 10" id="KW-0648">Protein biosynthesis</keyword>
<comment type="catalytic activity">
    <reaction evidence="9 10">
        <text>L-glutamyl-tRNA(Gln) + L-glutamine + ATP + H2O = L-glutaminyl-tRNA(Gln) + L-glutamate + ADP + phosphate + H(+)</text>
        <dbReference type="Rhea" id="RHEA:17521"/>
        <dbReference type="Rhea" id="RHEA-COMP:9681"/>
        <dbReference type="Rhea" id="RHEA-COMP:9684"/>
        <dbReference type="ChEBI" id="CHEBI:15377"/>
        <dbReference type="ChEBI" id="CHEBI:15378"/>
        <dbReference type="ChEBI" id="CHEBI:29985"/>
        <dbReference type="ChEBI" id="CHEBI:30616"/>
        <dbReference type="ChEBI" id="CHEBI:43474"/>
        <dbReference type="ChEBI" id="CHEBI:58359"/>
        <dbReference type="ChEBI" id="CHEBI:78520"/>
        <dbReference type="ChEBI" id="CHEBI:78521"/>
        <dbReference type="ChEBI" id="CHEBI:456216"/>
        <dbReference type="EC" id="6.3.5.7"/>
    </reaction>
</comment>
<evidence type="ECO:0000256" key="4">
    <source>
        <dbReference type="ARBA" id="ARBA00014428"/>
    </source>
</evidence>
<dbReference type="RefSeq" id="WP_215872414.1">
    <property type="nucleotide sequence ID" value="NZ_JAAXYO010000180.1"/>
</dbReference>
<dbReference type="InterPro" id="IPR023631">
    <property type="entry name" value="Amidase_dom"/>
</dbReference>
<evidence type="ECO:0000313" key="12">
    <source>
        <dbReference type="EMBL" id="MBU2788995.1"/>
    </source>
</evidence>
<dbReference type="PROSITE" id="PS00571">
    <property type="entry name" value="AMIDASES"/>
    <property type="match status" value="1"/>
</dbReference>
<gene>
    <name evidence="10 12" type="primary">gatA</name>
    <name evidence="12" type="ORF">HFQ13_12415</name>
</gene>
<comment type="similarity">
    <text evidence="1 10">Belongs to the amidase family. GatA subfamily.</text>
</comment>
<dbReference type="InterPro" id="IPR004412">
    <property type="entry name" value="GatA"/>
</dbReference>
<dbReference type="Gene3D" id="3.90.1300.10">
    <property type="entry name" value="Amidase signature (AS) domain"/>
    <property type="match status" value="1"/>
</dbReference>
<dbReference type="PANTHER" id="PTHR11895">
    <property type="entry name" value="TRANSAMIDASE"/>
    <property type="match status" value="1"/>
</dbReference>
<comment type="subunit">
    <text evidence="2 10">Heterotrimer of A, B and C subunits.</text>
</comment>
<dbReference type="PANTHER" id="PTHR11895:SF151">
    <property type="entry name" value="GLUTAMYL-TRNA(GLN) AMIDOTRANSFERASE SUBUNIT A"/>
    <property type="match status" value="1"/>
</dbReference>
<evidence type="ECO:0000259" key="11">
    <source>
        <dbReference type="Pfam" id="PF01425"/>
    </source>
</evidence>
<keyword evidence="6 10" id="KW-0547">Nucleotide-binding</keyword>
<feature type="active site" description="Charge relay system" evidence="10">
    <location>
        <position position="153"/>
    </location>
</feature>
<dbReference type="GO" id="GO:0006412">
    <property type="term" value="P:translation"/>
    <property type="evidence" value="ECO:0007669"/>
    <property type="project" value="UniProtKB-UniRule"/>
</dbReference>
<feature type="active site" description="Charge relay system" evidence="10">
    <location>
        <position position="78"/>
    </location>
</feature>
<evidence type="ECO:0000256" key="5">
    <source>
        <dbReference type="ARBA" id="ARBA00022598"/>
    </source>
</evidence>
<keyword evidence="5 10" id="KW-0436">Ligase</keyword>
<dbReference type="EMBL" id="JAAXYO010000180">
    <property type="protein sequence ID" value="MBU2788995.1"/>
    <property type="molecule type" value="Genomic_DNA"/>
</dbReference>
<dbReference type="NCBIfam" id="TIGR00132">
    <property type="entry name" value="gatA"/>
    <property type="match status" value="1"/>
</dbReference>
<dbReference type="EC" id="6.3.5.7" evidence="3 10"/>
<evidence type="ECO:0000256" key="7">
    <source>
        <dbReference type="ARBA" id="ARBA00022840"/>
    </source>
</evidence>
<sequence>MELHQMGVAELSAGLRNKDFSAVELSSTLLQRLRQAQDNLNACITISEESALEQARAADQRRAQGDSAPLLGVPLAHKDIFCTRGQRTTCGSKMLAEFVSPYDATVVQRFQKAGMVSLGKLNMDEFAMGSSNETSFFGAVRNPWDLTRVPGGSSGGSAAALAARLLPAATGTDTGGSIRQPAAFCGVTGLKPTYGRVSRYGMIAFASSLDQGGPMARSAADCALLMDVMAGHDALDSTSHPQAAGRFSAALGRSVKGLRIGVPEEFFGEGLDPEVAQVVQEAIQWYVRQGAEIRPVHLPNNVHAVSTYYVLAPAEASSNLSRFDGIRYSHRSGSSVDLQELYLQSRYEGFGPEVRRRILVGSYVLSAGYYDAYYRKAQQLRALIREDFRRAFAEVDVIMGPTTPTPAFALGAKSADPVAMYLADIYTIAVNLAGIPALSLPCGFSKAGLPIGLQIMGNYFADELILGLGDAYQRDSDWHQQVPGWEEQ</sequence>
<evidence type="ECO:0000313" key="13">
    <source>
        <dbReference type="Proteomes" id="UP001197378"/>
    </source>
</evidence>
<evidence type="ECO:0000256" key="3">
    <source>
        <dbReference type="ARBA" id="ARBA00012739"/>
    </source>
</evidence>
<evidence type="ECO:0000256" key="8">
    <source>
        <dbReference type="ARBA" id="ARBA00022917"/>
    </source>
</evidence>
<dbReference type="SUPFAM" id="SSF75304">
    <property type="entry name" value="Amidase signature (AS) enzymes"/>
    <property type="match status" value="1"/>
</dbReference>
<dbReference type="GO" id="GO:0050567">
    <property type="term" value="F:glutaminyl-tRNA synthase (glutamine-hydrolyzing) activity"/>
    <property type="evidence" value="ECO:0007669"/>
    <property type="project" value="UniProtKB-UniRule"/>
</dbReference>
<accession>A0AAE2YRP1</accession>
<keyword evidence="7 10" id="KW-0067">ATP-binding</keyword>